<dbReference type="RefSeq" id="WP_128218026.1">
    <property type="nucleotide sequence ID" value="NZ_RBZY01000033.1"/>
</dbReference>
<name>A0A443JC80_9MICO</name>
<gene>
    <name evidence="2" type="ORF">D8Y23_10175</name>
</gene>
<evidence type="ECO:0000313" key="2">
    <source>
        <dbReference type="EMBL" id="RWR18169.1"/>
    </source>
</evidence>
<organism evidence="2 3">
    <name type="scientific">Microbacterium enclense</name>
    <dbReference type="NCBI Taxonomy" id="993073"/>
    <lineage>
        <taxon>Bacteria</taxon>
        <taxon>Bacillati</taxon>
        <taxon>Actinomycetota</taxon>
        <taxon>Actinomycetes</taxon>
        <taxon>Micrococcales</taxon>
        <taxon>Microbacteriaceae</taxon>
        <taxon>Microbacterium</taxon>
    </lineage>
</organism>
<proteinExistence type="predicted"/>
<dbReference type="OrthoDB" id="5193967at2"/>
<protein>
    <recommendedName>
        <fullName evidence="4">DUF2993 domain-containing protein</fullName>
    </recommendedName>
</protein>
<feature type="region of interest" description="Disordered" evidence="1">
    <location>
        <begin position="192"/>
        <end position="216"/>
    </location>
</feature>
<accession>A0A443JC80</accession>
<sequence>MALTRSCRAVLISLGSVLVVVVTVAIVGEITVRGRIDDRLGALSEHVPGVHATSAGGFALWSLATGNVEMDVALDDAAVANVLECRTGKDVEVATSADGIAVQTALDLRGRSVPARATFVADSRDGEWVLTAESVDVGGFPLPPSAVGRLLGDRAPEWLSAGFPLPSMGGLTVTGVRLAAGEAHLMVTAPLDAGGSSSTRPLADLSCDPTSPQESR</sequence>
<comment type="caution">
    <text evidence="2">The sequence shown here is derived from an EMBL/GenBank/DDBJ whole genome shotgun (WGS) entry which is preliminary data.</text>
</comment>
<dbReference type="AlphaFoldDB" id="A0A443JC80"/>
<dbReference type="EMBL" id="RBZY01000033">
    <property type="protein sequence ID" value="RWR18169.1"/>
    <property type="molecule type" value="Genomic_DNA"/>
</dbReference>
<reference evidence="2 3" key="1">
    <citation type="journal article" date="2018" name="Front. Microbiol.">
        <title>Novel Insights Into Bacterial Dimethylsulfoniopropionate Catabolism in the East China Sea.</title>
        <authorList>
            <person name="Liu J."/>
            <person name="Liu J."/>
            <person name="Zhang S.H."/>
            <person name="Liang J."/>
            <person name="Lin H."/>
            <person name="Song D."/>
            <person name="Yang G.P."/>
            <person name="Todd J.D."/>
            <person name="Zhang X.H."/>
        </authorList>
    </citation>
    <scope>NUCLEOTIDE SEQUENCE [LARGE SCALE GENOMIC DNA]</scope>
    <source>
        <strain evidence="2 3">ZYFD042</strain>
    </source>
</reference>
<evidence type="ECO:0000256" key="1">
    <source>
        <dbReference type="SAM" id="MobiDB-lite"/>
    </source>
</evidence>
<evidence type="ECO:0000313" key="3">
    <source>
        <dbReference type="Proteomes" id="UP000285970"/>
    </source>
</evidence>
<evidence type="ECO:0008006" key="4">
    <source>
        <dbReference type="Google" id="ProtNLM"/>
    </source>
</evidence>
<dbReference type="Proteomes" id="UP000285970">
    <property type="component" value="Unassembled WGS sequence"/>
</dbReference>